<reference evidence="1" key="1">
    <citation type="submission" date="2014-07" db="EMBL/GenBank/DDBJ databases">
        <authorList>
            <person name="Martin A.A"/>
            <person name="De Silva N."/>
        </authorList>
    </citation>
    <scope>NUCLEOTIDE SEQUENCE</scope>
</reference>
<proteinExistence type="predicted"/>
<dbReference type="AlphaFoldDB" id="A0A0K0FBU5"/>
<organism evidence="1 2">
    <name type="scientific">Strongyloides venezuelensis</name>
    <name type="common">Threadworm</name>
    <dbReference type="NCBI Taxonomy" id="75913"/>
    <lineage>
        <taxon>Eukaryota</taxon>
        <taxon>Metazoa</taxon>
        <taxon>Ecdysozoa</taxon>
        <taxon>Nematoda</taxon>
        <taxon>Chromadorea</taxon>
        <taxon>Rhabditida</taxon>
        <taxon>Tylenchina</taxon>
        <taxon>Panagrolaimomorpha</taxon>
        <taxon>Strongyloidoidea</taxon>
        <taxon>Strongyloididae</taxon>
        <taxon>Strongyloides</taxon>
    </lineage>
</organism>
<sequence length="114" mass="13602">MDKLSSNVDCQFCNRKVEKSRYLYDLRDTHEYADDRFLKVIVCSVFECKTKDKQYSFKNFKIHLRKFQVPHFDNRYDSKSLIGLGVKLFTNILILDEFPQEVGGFLCEVKLKFK</sequence>
<dbReference type="WBParaSite" id="SVE_0630900.1">
    <property type="protein sequence ID" value="SVE_0630900.1"/>
    <property type="gene ID" value="SVE_0630900"/>
</dbReference>
<protein>
    <submittedName>
        <fullName evidence="2">C2H2-type domain-containing protein</fullName>
    </submittedName>
</protein>
<name>A0A0K0FBU5_STRVS</name>
<accession>A0A0K0FBU5</accession>
<evidence type="ECO:0000313" key="1">
    <source>
        <dbReference type="Proteomes" id="UP000035680"/>
    </source>
</evidence>
<reference evidence="2" key="2">
    <citation type="submission" date="2015-08" db="UniProtKB">
        <authorList>
            <consortium name="WormBaseParasite"/>
        </authorList>
    </citation>
    <scope>IDENTIFICATION</scope>
</reference>
<keyword evidence="1" id="KW-1185">Reference proteome</keyword>
<dbReference type="Proteomes" id="UP000035680">
    <property type="component" value="Unassembled WGS sequence"/>
</dbReference>
<evidence type="ECO:0000313" key="2">
    <source>
        <dbReference type="WBParaSite" id="SVE_0630900.1"/>
    </source>
</evidence>